<dbReference type="Proteomes" id="UP000743370">
    <property type="component" value="Unassembled WGS sequence"/>
</dbReference>
<comment type="caution">
    <text evidence="3">The sequence shown here is derived from an EMBL/GenBank/DDBJ whole genome shotgun (WGS) entry which is preliminary data.</text>
</comment>
<keyword evidence="2" id="KW-0812">Transmembrane</keyword>
<evidence type="ECO:0000313" key="3">
    <source>
        <dbReference type="EMBL" id="KAG2397372.1"/>
    </source>
</evidence>
<feature type="region of interest" description="Disordered" evidence="1">
    <location>
        <begin position="352"/>
        <end position="380"/>
    </location>
</feature>
<dbReference type="AlphaFoldDB" id="A0A8T0KEP0"/>
<keyword evidence="2" id="KW-0472">Membrane</keyword>
<name>A0A8T0KEP0_PHAAN</name>
<organism evidence="3 4">
    <name type="scientific">Phaseolus angularis</name>
    <name type="common">Azuki bean</name>
    <name type="synonym">Vigna angularis</name>
    <dbReference type="NCBI Taxonomy" id="3914"/>
    <lineage>
        <taxon>Eukaryota</taxon>
        <taxon>Viridiplantae</taxon>
        <taxon>Streptophyta</taxon>
        <taxon>Embryophyta</taxon>
        <taxon>Tracheophyta</taxon>
        <taxon>Spermatophyta</taxon>
        <taxon>Magnoliopsida</taxon>
        <taxon>eudicotyledons</taxon>
        <taxon>Gunneridae</taxon>
        <taxon>Pentapetalae</taxon>
        <taxon>rosids</taxon>
        <taxon>fabids</taxon>
        <taxon>Fabales</taxon>
        <taxon>Fabaceae</taxon>
        <taxon>Papilionoideae</taxon>
        <taxon>50 kb inversion clade</taxon>
        <taxon>NPAAA clade</taxon>
        <taxon>indigoferoid/millettioid clade</taxon>
        <taxon>Phaseoleae</taxon>
        <taxon>Vigna</taxon>
    </lineage>
</organism>
<protein>
    <submittedName>
        <fullName evidence="3">Uncharacterized protein</fullName>
    </submittedName>
</protein>
<sequence length="380" mass="40492">MLRPKSQTLSHTVIMMLSFVIQILGLIFRFLSPIINKEVEEEEEFVVQTEAQEHGSIIMPGTLLESSPIVAPAVAQPAEHTVLEVEPETIPQVQLVAGASTTILASGAQPSAAESITAGVAESLDKESATTTEVAKRRQNHARQELFRNFITRFTLLTYGFLSETLIRTIEKEAQEYGSIIVPRTLLESTPAVAQPAEHTVVEVEPEPIPQVQSVAGVSTTILAGGAQPGAAESATAGVAESLDKESATAARVAESATAAGVAKRRQNHDRQELFRNFITRFTLLTFEFLSETLIRTIEKEPQEHGSIIVPGTLLESSPAVAQPAEHTIVEVEPEPIPQVQPVAGASTTILAGGAQPGAAESTTAGVAESLDKESATQQE</sequence>
<gene>
    <name evidence="3" type="ORF">HKW66_Vig0143920</name>
</gene>
<reference evidence="3 4" key="1">
    <citation type="submission" date="2020-05" db="EMBL/GenBank/DDBJ databases">
        <title>Vigna angularis (adzuki bean) Var. LongXiaoDou No. 4 denovo assembly.</title>
        <authorList>
            <person name="Xiang H."/>
        </authorList>
    </citation>
    <scope>NUCLEOTIDE SEQUENCE [LARGE SCALE GENOMIC DNA]</scope>
    <source>
        <tissue evidence="3">Leaf</tissue>
    </source>
</reference>
<evidence type="ECO:0000313" key="4">
    <source>
        <dbReference type="Proteomes" id="UP000743370"/>
    </source>
</evidence>
<dbReference type="EMBL" id="JABFOF010000005">
    <property type="protein sequence ID" value="KAG2397372.1"/>
    <property type="molecule type" value="Genomic_DNA"/>
</dbReference>
<feature type="compositionally biased region" description="Basic and acidic residues" evidence="1">
    <location>
        <begin position="370"/>
        <end position="380"/>
    </location>
</feature>
<proteinExistence type="predicted"/>
<evidence type="ECO:0000256" key="1">
    <source>
        <dbReference type="SAM" id="MobiDB-lite"/>
    </source>
</evidence>
<accession>A0A8T0KEP0</accession>
<feature type="transmembrane region" description="Helical" evidence="2">
    <location>
        <begin position="12"/>
        <end position="31"/>
    </location>
</feature>
<keyword evidence="2" id="KW-1133">Transmembrane helix</keyword>
<evidence type="ECO:0000256" key="2">
    <source>
        <dbReference type="SAM" id="Phobius"/>
    </source>
</evidence>